<evidence type="ECO:0000313" key="1">
    <source>
        <dbReference type="EMBL" id="MFC6182217.1"/>
    </source>
</evidence>
<reference evidence="2" key="1">
    <citation type="journal article" date="2019" name="Int. J. Syst. Evol. Microbiol.">
        <title>The Global Catalogue of Microorganisms (GCM) 10K type strain sequencing project: providing services to taxonomists for standard genome sequencing and annotation.</title>
        <authorList>
            <consortium name="The Broad Institute Genomics Platform"/>
            <consortium name="The Broad Institute Genome Sequencing Center for Infectious Disease"/>
            <person name="Wu L."/>
            <person name="Ma J."/>
        </authorList>
    </citation>
    <scope>NUCLEOTIDE SEQUENCE [LARGE SCALE GENOMIC DNA]</scope>
    <source>
        <strain evidence="2">CCM 8933</strain>
    </source>
</reference>
<keyword evidence="2" id="KW-1185">Reference proteome</keyword>
<name>A0ABW1S3C6_9LACO</name>
<protein>
    <submittedName>
        <fullName evidence="1">Uncharacterized protein</fullName>
    </submittedName>
</protein>
<dbReference type="EMBL" id="JBHSSC010000044">
    <property type="protein sequence ID" value="MFC6182217.1"/>
    <property type="molecule type" value="Genomic_DNA"/>
</dbReference>
<dbReference type="RefSeq" id="WP_137627466.1">
    <property type="nucleotide sequence ID" value="NZ_BJDJ01000002.1"/>
</dbReference>
<organism evidence="1 2">
    <name type="scientific">Lactiplantibacillus daowaiensis</name>
    <dbReference type="NCBI Taxonomy" id="2559918"/>
    <lineage>
        <taxon>Bacteria</taxon>
        <taxon>Bacillati</taxon>
        <taxon>Bacillota</taxon>
        <taxon>Bacilli</taxon>
        <taxon>Lactobacillales</taxon>
        <taxon>Lactobacillaceae</taxon>
        <taxon>Lactiplantibacillus</taxon>
    </lineage>
</organism>
<sequence>MELPKPVTVADVAANVDQQLTFMTIVINGQQYPKPQPAKHGLLAKALSRDPFAVGQLTITAGRLQLADEHDQEFRSFGPTVITGVELGIYHSVTNDYGPIVKFKPRFTANLEVTTNAATYHILNNDLAVLPVLFNWAHEYQLPVQDPMQLQPIAATIDWSQVTETQVKQWAQGTKYAKRFQISGAKPRG</sequence>
<comment type="caution">
    <text evidence="1">The sequence shown here is derived from an EMBL/GenBank/DDBJ whole genome shotgun (WGS) entry which is preliminary data.</text>
</comment>
<evidence type="ECO:0000313" key="2">
    <source>
        <dbReference type="Proteomes" id="UP001596282"/>
    </source>
</evidence>
<dbReference type="Proteomes" id="UP001596282">
    <property type="component" value="Unassembled WGS sequence"/>
</dbReference>
<accession>A0ABW1S3C6</accession>
<proteinExistence type="predicted"/>
<gene>
    <name evidence="1" type="ORF">ACFP5Y_13355</name>
</gene>